<feature type="chain" id="PRO_5021364793" description="Alginate lyase domain-containing protein" evidence="1">
    <location>
        <begin position="21"/>
        <end position="376"/>
    </location>
</feature>
<dbReference type="GO" id="GO:0003824">
    <property type="term" value="F:catalytic activity"/>
    <property type="evidence" value="ECO:0007669"/>
    <property type="project" value="UniProtKB-ARBA"/>
</dbReference>
<dbReference type="Gene3D" id="1.50.10.10">
    <property type="match status" value="2"/>
</dbReference>
<keyword evidence="1" id="KW-0732">Signal</keyword>
<dbReference type="AlphaFoldDB" id="A0A4Z0A788"/>
<reference evidence="2 3" key="1">
    <citation type="submission" date="2019-02" db="EMBL/GenBank/DDBJ databases">
        <title>Genome sequencing of the rare red list fungi Hericium alpestre (H. flagellum).</title>
        <authorList>
            <person name="Buettner E."/>
            <person name="Kellner H."/>
        </authorList>
    </citation>
    <scope>NUCLEOTIDE SEQUENCE [LARGE SCALE GENOMIC DNA]</scope>
    <source>
        <strain evidence="2 3">DSM 108284</strain>
    </source>
</reference>
<keyword evidence="3" id="KW-1185">Reference proteome</keyword>
<evidence type="ECO:0008006" key="4">
    <source>
        <dbReference type="Google" id="ProtNLM"/>
    </source>
</evidence>
<protein>
    <recommendedName>
        <fullName evidence="4">Alginate lyase domain-containing protein</fullName>
    </recommendedName>
</protein>
<dbReference type="STRING" id="135208.A0A4Z0A788"/>
<accession>A0A4Z0A788</accession>
<dbReference type="PANTHER" id="PTHR41814">
    <property type="entry name" value="EXPRESSED PROTEIN"/>
    <property type="match status" value="1"/>
</dbReference>
<feature type="signal peptide" evidence="1">
    <location>
        <begin position="1"/>
        <end position="20"/>
    </location>
</feature>
<dbReference type="EMBL" id="SFCI01000173">
    <property type="protein sequence ID" value="TFY81789.1"/>
    <property type="molecule type" value="Genomic_DNA"/>
</dbReference>
<dbReference type="PANTHER" id="PTHR41814:SF1">
    <property type="entry name" value="CELLULASE"/>
    <property type="match status" value="1"/>
</dbReference>
<evidence type="ECO:0000313" key="3">
    <source>
        <dbReference type="Proteomes" id="UP000298061"/>
    </source>
</evidence>
<dbReference type="OrthoDB" id="4138492at2759"/>
<comment type="caution">
    <text evidence="2">The sequence shown here is derived from an EMBL/GenBank/DDBJ whole genome shotgun (WGS) entry which is preliminary data.</text>
</comment>
<dbReference type="GO" id="GO:0005975">
    <property type="term" value="P:carbohydrate metabolic process"/>
    <property type="evidence" value="ECO:0007669"/>
    <property type="project" value="InterPro"/>
</dbReference>
<dbReference type="InterPro" id="IPR008928">
    <property type="entry name" value="6-hairpin_glycosidase_sf"/>
</dbReference>
<name>A0A4Z0A788_9AGAM</name>
<dbReference type="SUPFAM" id="SSF48208">
    <property type="entry name" value="Six-hairpin glycosidases"/>
    <property type="match status" value="1"/>
</dbReference>
<gene>
    <name evidence="2" type="ORF">EWM64_g2222</name>
</gene>
<proteinExistence type="predicted"/>
<evidence type="ECO:0000256" key="1">
    <source>
        <dbReference type="SAM" id="SignalP"/>
    </source>
</evidence>
<dbReference type="Proteomes" id="UP000298061">
    <property type="component" value="Unassembled WGS sequence"/>
</dbReference>
<evidence type="ECO:0000313" key="2">
    <source>
        <dbReference type="EMBL" id="TFY81789.1"/>
    </source>
</evidence>
<dbReference type="InterPro" id="IPR012341">
    <property type="entry name" value="6hp_glycosidase-like_sf"/>
</dbReference>
<organism evidence="2 3">
    <name type="scientific">Hericium alpestre</name>
    <dbReference type="NCBI Taxonomy" id="135208"/>
    <lineage>
        <taxon>Eukaryota</taxon>
        <taxon>Fungi</taxon>
        <taxon>Dikarya</taxon>
        <taxon>Basidiomycota</taxon>
        <taxon>Agaricomycotina</taxon>
        <taxon>Agaricomycetes</taxon>
        <taxon>Russulales</taxon>
        <taxon>Hericiaceae</taxon>
        <taxon>Hericium</taxon>
    </lineage>
</organism>
<sequence length="376" mass="40061">MQSWITLGLAVACGFSAVSAAPAVADGFGESEIALVKKNAQTISTHSWELGTLAEALTELESPRLSVFSAHSIPPPAHLKPGEASDVLNLAANIVANKTPSSGPLIDGDGAAGDPASLGAAVLLRNWTREDLSDLSFAQAATGQLKYLLDVVPRVESGPAKGAISQRDPNEPVQLWADYVYMVPPFIAYYGALEGGDNGKANLAEAYNQCRTYRAALFDGNTTTTGGTGNAWAAAGMMRVLTTIANSPFNNAMQKEQSDLKAWINEIFTGAWACQKDKGELYNYIDQDSSFPDSSSTALLAATTFRYISLTQDYTHIVPATRALGWVRKNVDKDGWLLNTVDPESFSTPSGTGTHSPEGQSFVLLLHSAWKAFHGL</sequence>